<keyword evidence="2" id="KW-0808">Transferase</keyword>
<sequence length="261" mass="29947">MKDYGLVSVIMPAYNSEAFISEAIQSVIDQTYPNWELLVIDDASSDSTLKIIQKYSETDNRIRIFNNSVNKGTCQTRNKGTEGATGDFIAFLDADDQWKPEKLQKQLEILSHQNIAACFSSYDLISENGESLNKRVEALPVLTYEKLLKANYVGNLTGVYSAKVLGKIYCPEIRKRQDWALWLKVIEEGGPMEGIRESLANYRIRKNSISNNKLEMLKYNFMIYNQVLDYGYLRSIWRILIFLNEHLFIKSKQIKTISAGK</sequence>
<organism evidence="2 3">
    <name type="scientific">Christiangramia crocea</name>
    <dbReference type="NCBI Taxonomy" id="2904124"/>
    <lineage>
        <taxon>Bacteria</taxon>
        <taxon>Pseudomonadati</taxon>
        <taxon>Bacteroidota</taxon>
        <taxon>Flavobacteriia</taxon>
        <taxon>Flavobacteriales</taxon>
        <taxon>Flavobacteriaceae</taxon>
        <taxon>Christiangramia</taxon>
    </lineage>
</organism>
<dbReference type="PANTHER" id="PTHR22916:SF3">
    <property type="entry name" value="UDP-GLCNAC:BETAGAL BETA-1,3-N-ACETYLGLUCOSAMINYLTRANSFERASE-LIKE PROTEIN 1"/>
    <property type="match status" value="1"/>
</dbReference>
<dbReference type="PANTHER" id="PTHR22916">
    <property type="entry name" value="GLYCOSYLTRANSFERASE"/>
    <property type="match status" value="1"/>
</dbReference>
<dbReference type="GO" id="GO:0016758">
    <property type="term" value="F:hexosyltransferase activity"/>
    <property type="evidence" value="ECO:0007669"/>
    <property type="project" value="UniProtKB-ARBA"/>
</dbReference>
<gene>
    <name evidence="2" type="ORF">LU635_07085</name>
</gene>
<keyword evidence="2" id="KW-0328">Glycosyltransferase</keyword>
<reference evidence="2" key="1">
    <citation type="submission" date="2021-12" db="EMBL/GenBank/DDBJ databases">
        <title>Description of Gramella crocea sp. nov., a new bacterium isolated from activated sludge.</title>
        <authorList>
            <person name="Zhang X."/>
        </authorList>
    </citation>
    <scope>NUCLEOTIDE SEQUENCE</scope>
    <source>
        <strain evidence="2">YB25</strain>
    </source>
</reference>
<evidence type="ECO:0000259" key="1">
    <source>
        <dbReference type="Pfam" id="PF00535"/>
    </source>
</evidence>
<dbReference type="EMBL" id="JAJSON010000016">
    <property type="protein sequence ID" value="MCG9971400.1"/>
    <property type="molecule type" value="Genomic_DNA"/>
</dbReference>
<dbReference type="AlphaFoldDB" id="A0A9X2A5Q4"/>
<dbReference type="SUPFAM" id="SSF53448">
    <property type="entry name" value="Nucleotide-diphospho-sugar transferases"/>
    <property type="match status" value="1"/>
</dbReference>
<dbReference type="Pfam" id="PF00535">
    <property type="entry name" value="Glycos_transf_2"/>
    <property type="match status" value="1"/>
</dbReference>
<dbReference type="InterPro" id="IPR001173">
    <property type="entry name" value="Glyco_trans_2-like"/>
</dbReference>
<name>A0A9X2A5Q4_9FLAO</name>
<proteinExistence type="predicted"/>
<dbReference type="RefSeq" id="WP_240097615.1">
    <property type="nucleotide sequence ID" value="NZ_JAJSON010000016.1"/>
</dbReference>
<feature type="domain" description="Glycosyltransferase 2-like" evidence="1">
    <location>
        <begin position="8"/>
        <end position="130"/>
    </location>
</feature>
<evidence type="ECO:0000313" key="3">
    <source>
        <dbReference type="Proteomes" id="UP001139344"/>
    </source>
</evidence>
<keyword evidence="3" id="KW-1185">Reference proteome</keyword>
<dbReference type="Gene3D" id="3.90.550.10">
    <property type="entry name" value="Spore Coat Polysaccharide Biosynthesis Protein SpsA, Chain A"/>
    <property type="match status" value="1"/>
</dbReference>
<evidence type="ECO:0000313" key="2">
    <source>
        <dbReference type="EMBL" id="MCG9971400.1"/>
    </source>
</evidence>
<comment type="caution">
    <text evidence="2">The sequence shown here is derived from an EMBL/GenBank/DDBJ whole genome shotgun (WGS) entry which is preliminary data.</text>
</comment>
<dbReference type="InterPro" id="IPR029044">
    <property type="entry name" value="Nucleotide-diphossugar_trans"/>
</dbReference>
<protein>
    <submittedName>
        <fullName evidence="2">Glycosyltransferase</fullName>
        <ecNumber evidence="2">2.4.-.-</ecNumber>
    </submittedName>
</protein>
<accession>A0A9X2A5Q4</accession>
<dbReference type="EC" id="2.4.-.-" evidence="2"/>
<dbReference type="Proteomes" id="UP001139344">
    <property type="component" value="Unassembled WGS sequence"/>
</dbReference>